<dbReference type="GO" id="GO:0000166">
    <property type="term" value="F:nucleotide binding"/>
    <property type="evidence" value="ECO:0007669"/>
    <property type="project" value="UniProtKB-KW"/>
</dbReference>
<keyword evidence="2" id="KW-0547">Nucleotide-binding</keyword>
<sequence length="210" mass="24068">MSSYRELGEHELTGNLRNDVASFLQKHQCPKTAEHVLKVGAEARRIAVLYGADPTAAEYAGYLHDISAVFPNHVRIQVAREIGVEVLPEEEQFPMIIHQKISAYMAEDLFKITEPEILNAVGCHTTLRSKATLLDKVLFVADKMEWDQAGIPPYLKEITEQLQISLDHAAFEYIHYLWNRRELLKVVHPWLRDAYDELRDSLNHNLGNPK</sequence>
<evidence type="ECO:0000256" key="3">
    <source>
        <dbReference type="ARBA" id="ARBA00022801"/>
    </source>
</evidence>
<dbReference type="PANTHER" id="PTHR35795">
    <property type="entry name" value="SLR1885 PROTEIN"/>
    <property type="match status" value="1"/>
</dbReference>
<protein>
    <submittedName>
        <fullName evidence="5">HAD family hydrolase</fullName>
    </submittedName>
</protein>
<organism evidence="5 6">
    <name type="scientific">Paenibacillus lautus</name>
    <name type="common">Bacillus lautus</name>
    <dbReference type="NCBI Taxonomy" id="1401"/>
    <lineage>
        <taxon>Bacteria</taxon>
        <taxon>Bacillati</taxon>
        <taxon>Bacillota</taxon>
        <taxon>Bacilli</taxon>
        <taxon>Bacillales</taxon>
        <taxon>Paenibacillaceae</taxon>
        <taxon>Paenibacillus</taxon>
    </lineage>
</organism>
<dbReference type="Proteomes" id="UP000187074">
    <property type="component" value="Unassembled WGS sequence"/>
</dbReference>
<dbReference type="EMBL" id="MRTF01000002">
    <property type="protein sequence ID" value="OME95376.1"/>
    <property type="molecule type" value="Genomic_DNA"/>
</dbReference>
<dbReference type="InterPro" id="IPR051094">
    <property type="entry name" value="Diverse_Catalytic_Enzymes"/>
</dbReference>
<evidence type="ECO:0000313" key="6">
    <source>
        <dbReference type="Proteomes" id="UP000187074"/>
    </source>
</evidence>
<dbReference type="SUPFAM" id="SSF109604">
    <property type="entry name" value="HD-domain/PDEase-like"/>
    <property type="match status" value="1"/>
</dbReference>
<dbReference type="Gene3D" id="1.10.3210.10">
    <property type="entry name" value="Hypothetical protein af1432"/>
    <property type="match status" value="1"/>
</dbReference>
<dbReference type="GO" id="GO:0046872">
    <property type="term" value="F:metal ion binding"/>
    <property type="evidence" value="ECO:0007669"/>
    <property type="project" value="UniProtKB-KW"/>
</dbReference>
<accession>A0A1R1B7D2</accession>
<keyword evidence="1" id="KW-0479">Metal-binding</keyword>
<evidence type="ECO:0000259" key="4">
    <source>
        <dbReference type="PROSITE" id="PS51831"/>
    </source>
</evidence>
<dbReference type="Pfam" id="PF01966">
    <property type="entry name" value="HD"/>
    <property type="match status" value="1"/>
</dbReference>
<dbReference type="PANTHER" id="PTHR35795:SF1">
    <property type="entry name" value="BIS(5'-NUCLEOSYL)-TETRAPHOSPHATASE, SYMMETRICAL"/>
    <property type="match status" value="1"/>
</dbReference>
<dbReference type="AlphaFoldDB" id="A0A1R1B7D2"/>
<evidence type="ECO:0000256" key="1">
    <source>
        <dbReference type="ARBA" id="ARBA00022723"/>
    </source>
</evidence>
<gene>
    <name evidence="5" type="ORF">BK123_08445</name>
</gene>
<dbReference type="OrthoDB" id="5295945at2"/>
<feature type="domain" description="HD" evidence="4">
    <location>
        <begin position="32"/>
        <end position="147"/>
    </location>
</feature>
<dbReference type="InterPro" id="IPR006674">
    <property type="entry name" value="HD_domain"/>
</dbReference>
<dbReference type="STRING" id="1401.BK123_08445"/>
<dbReference type="PROSITE" id="PS51831">
    <property type="entry name" value="HD"/>
    <property type="match status" value="1"/>
</dbReference>
<dbReference type="InterPro" id="IPR005249">
    <property type="entry name" value="YqeK"/>
</dbReference>
<proteinExistence type="predicted"/>
<evidence type="ECO:0000256" key="2">
    <source>
        <dbReference type="ARBA" id="ARBA00022741"/>
    </source>
</evidence>
<name>A0A1R1B7D2_PAELA</name>
<keyword evidence="3 5" id="KW-0378">Hydrolase</keyword>
<reference evidence="5 6" key="1">
    <citation type="submission" date="2016-11" db="EMBL/GenBank/DDBJ databases">
        <title>Paenibacillus species isolates.</title>
        <authorList>
            <person name="Beno S.M."/>
        </authorList>
    </citation>
    <scope>NUCLEOTIDE SEQUENCE [LARGE SCALE GENOMIC DNA]</scope>
    <source>
        <strain evidence="5 6">FSL F4-0100</strain>
    </source>
</reference>
<evidence type="ECO:0000313" key="5">
    <source>
        <dbReference type="EMBL" id="OME95376.1"/>
    </source>
</evidence>
<dbReference type="GO" id="GO:0016787">
    <property type="term" value="F:hydrolase activity"/>
    <property type="evidence" value="ECO:0007669"/>
    <property type="project" value="UniProtKB-KW"/>
</dbReference>
<dbReference type="NCBIfam" id="TIGR00488">
    <property type="entry name" value="bis(5'-nucleosyl)-tetraphosphatase (symmetrical) YqeK"/>
    <property type="match status" value="1"/>
</dbReference>
<comment type="caution">
    <text evidence="5">The sequence shown here is derived from an EMBL/GenBank/DDBJ whole genome shotgun (WGS) entry which is preliminary data.</text>
</comment>